<organism evidence="2 3">
    <name type="scientific">Roseospira goensis</name>
    <dbReference type="NCBI Taxonomy" id="391922"/>
    <lineage>
        <taxon>Bacteria</taxon>
        <taxon>Pseudomonadati</taxon>
        <taxon>Pseudomonadota</taxon>
        <taxon>Alphaproteobacteria</taxon>
        <taxon>Rhodospirillales</taxon>
        <taxon>Rhodospirillaceae</taxon>
        <taxon>Roseospira</taxon>
    </lineage>
</organism>
<evidence type="ECO:0000313" key="2">
    <source>
        <dbReference type="EMBL" id="MBB4285078.1"/>
    </source>
</evidence>
<protein>
    <submittedName>
        <fullName evidence="2">Uncharacterized protein</fullName>
    </submittedName>
</protein>
<keyword evidence="3" id="KW-1185">Reference proteome</keyword>
<dbReference type="AlphaFoldDB" id="A0A7W6RXK6"/>
<name>A0A7W6RXK6_9PROT</name>
<gene>
    <name evidence="2" type="ORF">GGD88_000792</name>
</gene>
<keyword evidence="1" id="KW-0472">Membrane</keyword>
<sequence>MRDADDAGVPAAAEDAPRRRWRDLAILVPVFGTFALMPPLIAIPLGWGALGGVPAIVLYVFGVWAALILVAARLAGALTPRSGAER</sequence>
<proteinExistence type="predicted"/>
<comment type="caution">
    <text evidence="2">The sequence shown here is derived from an EMBL/GenBank/DDBJ whole genome shotgun (WGS) entry which is preliminary data.</text>
</comment>
<dbReference type="RefSeq" id="WP_184431920.1">
    <property type="nucleotide sequence ID" value="NZ_JACIGI010000004.1"/>
</dbReference>
<evidence type="ECO:0000256" key="1">
    <source>
        <dbReference type="SAM" id="Phobius"/>
    </source>
</evidence>
<dbReference type="EMBL" id="JACIGI010000004">
    <property type="protein sequence ID" value="MBB4285078.1"/>
    <property type="molecule type" value="Genomic_DNA"/>
</dbReference>
<keyword evidence="1" id="KW-0812">Transmembrane</keyword>
<reference evidence="2 3" key="1">
    <citation type="submission" date="2020-08" db="EMBL/GenBank/DDBJ databases">
        <title>Genome sequencing of Purple Non-Sulfur Bacteria from various extreme environments.</title>
        <authorList>
            <person name="Mayer M."/>
        </authorList>
    </citation>
    <scope>NUCLEOTIDE SEQUENCE [LARGE SCALE GENOMIC DNA]</scope>
    <source>
        <strain evidence="2 3">JA135</strain>
    </source>
</reference>
<accession>A0A7W6RXK6</accession>
<feature type="transmembrane region" description="Helical" evidence="1">
    <location>
        <begin position="56"/>
        <end position="76"/>
    </location>
</feature>
<evidence type="ECO:0000313" key="3">
    <source>
        <dbReference type="Proteomes" id="UP000555728"/>
    </source>
</evidence>
<feature type="transmembrane region" description="Helical" evidence="1">
    <location>
        <begin position="24"/>
        <end position="50"/>
    </location>
</feature>
<keyword evidence="1" id="KW-1133">Transmembrane helix</keyword>
<dbReference type="Proteomes" id="UP000555728">
    <property type="component" value="Unassembled WGS sequence"/>
</dbReference>